<dbReference type="AlphaFoldDB" id="L1IEG6"/>
<dbReference type="EnsemblProtists" id="EKX34628">
    <property type="protein sequence ID" value="EKX34628"/>
    <property type="gene ID" value="GUITHDRAFT_119174"/>
</dbReference>
<dbReference type="HOGENOM" id="CLU_2693007_0_0_1"/>
<dbReference type="GeneID" id="17291368"/>
<dbReference type="Proteomes" id="UP000011087">
    <property type="component" value="Unassembled WGS sequence"/>
</dbReference>
<keyword evidence="4" id="KW-1185">Reference proteome</keyword>
<dbReference type="RefSeq" id="XP_005821608.1">
    <property type="nucleotide sequence ID" value="XM_005821551.1"/>
</dbReference>
<protein>
    <submittedName>
        <fullName evidence="2 3">Uncharacterized protein</fullName>
    </submittedName>
</protein>
<organism evidence="2">
    <name type="scientific">Guillardia theta (strain CCMP2712)</name>
    <name type="common">Cryptophyte</name>
    <dbReference type="NCBI Taxonomy" id="905079"/>
    <lineage>
        <taxon>Eukaryota</taxon>
        <taxon>Cryptophyceae</taxon>
        <taxon>Pyrenomonadales</taxon>
        <taxon>Geminigeraceae</taxon>
        <taxon>Guillardia</taxon>
    </lineage>
</organism>
<evidence type="ECO:0000313" key="4">
    <source>
        <dbReference type="Proteomes" id="UP000011087"/>
    </source>
</evidence>
<dbReference type="PaxDb" id="55529-EKX34628"/>
<accession>L1IEG6</accession>
<name>L1IEG6_GUITC</name>
<dbReference type="EMBL" id="JH993105">
    <property type="protein sequence ID" value="EKX34628.1"/>
    <property type="molecule type" value="Genomic_DNA"/>
</dbReference>
<reference evidence="2 4" key="1">
    <citation type="journal article" date="2012" name="Nature">
        <title>Algal genomes reveal evolutionary mosaicism and the fate of nucleomorphs.</title>
        <authorList>
            <consortium name="DOE Joint Genome Institute"/>
            <person name="Curtis B.A."/>
            <person name="Tanifuji G."/>
            <person name="Burki F."/>
            <person name="Gruber A."/>
            <person name="Irimia M."/>
            <person name="Maruyama S."/>
            <person name="Arias M.C."/>
            <person name="Ball S.G."/>
            <person name="Gile G.H."/>
            <person name="Hirakawa Y."/>
            <person name="Hopkins J.F."/>
            <person name="Kuo A."/>
            <person name="Rensing S.A."/>
            <person name="Schmutz J."/>
            <person name="Symeonidi A."/>
            <person name="Elias M."/>
            <person name="Eveleigh R.J."/>
            <person name="Herman E.K."/>
            <person name="Klute M.J."/>
            <person name="Nakayama T."/>
            <person name="Obornik M."/>
            <person name="Reyes-Prieto A."/>
            <person name="Armbrust E.V."/>
            <person name="Aves S.J."/>
            <person name="Beiko R.G."/>
            <person name="Coutinho P."/>
            <person name="Dacks J.B."/>
            <person name="Durnford D.G."/>
            <person name="Fast N.M."/>
            <person name="Green B.R."/>
            <person name="Grisdale C.J."/>
            <person name="Hempel F."/>
            <person name="Henrissat B."/>
            <person name="Hoppner M.P."/>
            <person name="Ishida K."/>
            <person name="Kim E."/>
            <person name="Koreny L."/>
            <person name="Kroth P.G."/>
            <person name="Liu Y."/>
            <person name="Malik S.B."/>
            <person name="Maier U.G."/>
            <person name="McRose D."/>
            <person name="Mock T."/>
            <person name="Neilson J.A."/>
            <person name="Onodera N.T."/>
            <person name="Poole A.M."/>
            <person name="Pritham E.J."/>
            <person name="Richards T.A."/>
            <person name="Rocap G."/>
            <person name="Roy S.W."/>
            <person name="Sarai C."/>
            <person name="Schaack S."/>
            <person name="Shirato S."/>
            <person name="Slamovits C.H."/>
            <person name="Spencer D.F."/>
            <person name="Suzuki S."/>
            <person name="Worden A.Z."/>
            <person name="Zauner S."/>
            <person name="Barry K."/>
            <person name="Bell C."/>
            <person name="Bharti A.K."/>
            <person name="Crow J.A."/>
            <person name="Grimwood J."/>
            <person name="Kramer R."/>
            <person name="Lindquist E."/>
            <person name="Lucas S."/>
            <person name="Salamov A."/>
            <person name="McFadden G.I."/>
            <person name="Lane C.E."/>
            <person name="Keeling P.J."/>
            <person name="Gray M.W."/>
            <person name="Grigoriev I.V."/>
            <person name="Archibald J.M."/>
        </authorList>
    </citation>
    <scope>NUCLEOTIDE SEQUENCE</scope>
    <source>
        <strain evidence="2 4">CCMP2712</strain>
    </source>
</reference>
<sequence>MFKRTDQYDLQLQIPGRKERQTFRLIQTTSGPITITIARATLRWCKRTLRTGRGKELEETKKQLEESRARVSGD</sequence>
<evidence type="ECO:0000256" key="1">
    <source>
        <dbReference type="SAM" id="MobiDB-lite"/>
    </source>
</evidence>
<reference evidence="3" key="3">
    <citation type="submission" date="2016-03" db="UniProtKB">
        <authorList>
            <consortium name="EnsemblProtists"/>
        </authorList>
    </citation>
    <scope>IDENTIFICATION</scope>
</reference>
<feature type="region of interest" description="Disordered" evidence="1">
    <location>
        <begin position="55"/>
        <end position="74"/>
    </location>
</feature>
<evidence type="ECO:0000313" key="3">
    <source>
        <dbReference type="EnsemblProtists" id="EKX34628"/>
    </source>
</evidence>
<gene>
    <name evidence="2" type="ORF">GUITHDRAFT_119174</name>
</gene>
<dbReference type="KEGG" id="gtt:GUITHDRAFT_119174"/>
<reference evidence="4" key="2">
    <citation type="submission" date="2012-11" db="EMBL/GenBank/DDBJ databases">
        <authorList>
            <person name="Kuo A."/>
            <person name="Curtis B.A."/>
            <person name="Tanifuji G."/>
            <person name="Burki F."/>
            <person name="Gruber A."/>
            <person name="Irimia M."/>
            <person name="Maruyama S."/>
            <person name="Arias M.C."/>
            <person name="Ball S.G."/>
            <person name="Gile G.H."/>
            <person name="Hirakawa Y."/>
            <person name="Hopkins J.F."/>
            <person name="Rensing S.A."/>
            <person name="Schmutz J."/>
            <person name="Symeonidi A."/>
            <person name="Elias M."/>
            <person name="Eveleigh R.J."/>
            <person name="Herman E.K."/>
            <person name="Klute M.J."/>
            <person name="Nakayama T."/>
            <person name="Obornik M."/>
            <person name="Reyes-Prieto A."/>
            <person name="Armbrust E.V."/>
            <person name="Aves S.J."/>
            <person name="Beiko R.G."/>
            <person name="Coutinho P."/>
            <person name="Dacks J.B."/>
            <person name="Durnford D.G."/>
            <person name="Fast N.M."/>
            <person name="Green B.R."/>
            <person name="Grisdale C."/>
            <person name="Hempe F."/>
            <person name="Henrissat B."/>
            <person name="Hoppner M.P."/>
            <person name="Ishida K.-I."/>
            <person name="Kim E."/>
            <person name="Koreny L."/>
            <person name="Kroth P.G."/>
            <person name="Liu Y."/>
            <person name="Malik S.-B."/>
            <person name="Maier U.G."/>
            <person name="McRose D."/>
            <person name="Mock T."/>
            <person name="Neilson J.A."/>
            <person name="Onodera N.T."/>
            <person name="Poole A.M."/>
            <person name="Pritham E.J."/>
            <person name="Richards T.A."/>
            <person name="Rocap G."/>
            <person name="Roy S.W."/>
            <person name="Sarai C."/>
            <person name="Schaack S."/>
            <person name="Shirato S."/>
            <person name="Slamovits C.H."/>
            <person name="Spencer D.F."/>
            <person name="Suzuki S."/>
            <person name="Worden A.Z."/>
            <person name="Zauner S."/>
            <person name="Barry K."/>
            <person name="Bell C."/>
            <person name="Bharti A.K."/>
            <person name="Crow J.A."/>
            <person name="Grimwood J."/>
            <person name="Kramer R."/>
            <person name="Lindquist E."/>
            <person name="Lucas S."/>
            <person name="Salamov A."/>
            <person name="McFadden G.I."/>
            <person name="Lane C.E."/>
            <person name="Keeling P.J."/>
            <person name="Gray M.W."/>
            <person name="Grigoriev I.V."/>
            <person name="Archibald J.M."/>
        </authorList>
    </citation>
    <scope>NUCLEOTIDE SEQUENCE</scope>
    <source>
        <strain evidence="4">CCMP2712</strain>
    </source>
</reference>
<proteinExistence type="predicted"/>
<evidence type="ECO:0000313" key="2">
    <source>
        <dbReference type="EMBL" id="EKX34628.1"/>
    </source>
</evidence>